<feature type="coiled-coil region" evidence="1">
    <location>
        <begin position="558"/>
        <end position="589"/>
    </location>
</feature>
<dbReference type="Gene3D" id="3.40.50.300">
    <property type="entry name" value="P-loop containing nucleotide triphosphate hydrolases"/>
    <property type="match status" value="2"/>
</dbReference>
<dbReference type="InterPro" id="IPR027417">
    <property type="entry name" value="P-loop_NTPase"/>
</dbReference>
<organism evidence="3 4">
    <name type="scientific">Trichococcus flocculiformis</name>
    <dbReference type="NCBI Taxonomy" id="82803"/>
    <lineage>
        <taxon>Bacteria</taxon>
        <taxon>Bacillati</taxon>
        <taxon>Bacillota</taxon>
        <taxon>Bacilli</taxon>
        <taxon>Lactobacillales</taxon>
        <taxon>Carnobacteriaceae</taxon>
        <taxon>Trichococcus</taxon>
    </lineage>
</organism>
<keyword evidence="2" id="KW-0812">Transmembrane</keyword>
<keyword evidence="2" id="KW-0472">Membrane</keyword>
<evidence type="ECO:0000256" key="2">
    <source>
        <dbReference type="SAM" id="Phobius"/>
    </source>
</evidence>
<protein>
    <recommendedName>
        <fullName evidence="5">G domain-containing protein</fullName>
    </recommendedName>
</protein>
<evidence type="ECO:0000313" key="3">
    <source>
        <dbReference type="EMBL" id="NLD33197.1"/>
    </source>
</evidence>
<keyword evidence="1" id="KW-0175">Coiled coil</keyword>
<dbReference type="RefSeq" id="WP_276648785.1">
    <property type="nucleotide sequence ID" value="NZ_JAAZCD010000315.1"/>
</dbReference>
<evidence type="ECO:0000256" key="1">
    <source>
        <dbReference type="SAM" id="Coils"/>
    </source>
</evidence>
<comment type="caution">
    <text evidence="3">The sequence shown here is derived from an EMBL/GenBank/DDBJ whole genome shotgun (WGS) entry which is preliminary data.</text>
</comment>
<feature type="coiled-coil region" evidence="1">
    <location>
        <begin position="33"/>
        <end position="60"/>
    </location>
</feature>
<dbReference type="AlphaFoldDB" id="A0A847D9L4"/>
<evidence type="ECO:0008006" key="5">
    <source>
        <dbReference type="Google" id="ProtNLM"/>
    </source>
</evidence>
<feature type="coiled-coil region" evidence="1">
    <location>
        <begin position="200"/>
        <end position="245"/>
    </location>
</feature>
<reference evidence="3 4" key="1">
    <citation type="journal article" date="2020" name="Biotechnol. Biofuels">
        <title>New insights from the biogas microbiome by comprehensive genome-resolved metagenomics of nearly 1600 species originating from multiple anaerobic digesters.</title>
        <authorList>
            <person name="Campanaro S."/>
            <person name="Treu L."/>
            <person name="Rodriguez-R L.M."/>
            <person name="Kovalovszki A."/>
            <person name="Ziels R.M."/>
            <person name="Maus I."/>
            <person name="Zhu X."/>
            <person name="Kougias P.G."/>
            <person name="Basile A."/>
            <person name="Luo G."/>
            <person name="Schluter A."/>
            <person name="Konstantinidis K.T."/>
            <person name="Angelidaki I."/>
        </authorList>
    </citation>
    <scope>NUCLEOTIDE SEQUENCE [LARGE SCALE GENOMIC DNA]</scope>
    <source>
        <strain evidence="3">AS07pgkLD_105</strain>
    </source>
</reference>
<gene>
    <name evidence="3" type="ORF">GX662_13240</name>
</gene>
<keyword evidence="2" id="KW-1133">Transmembrane helix</keyword>
<dbReference type="Proteomes" id="UP000589373">
    <property type="component" value="Unassembled WGS sequence"/>
</dbReference>
<accession>A0A847D9L4</accession>
<feature type="transmembrane region" description="Helical" evidence="2">
    <location>
        <begin position="640"/>
        <end position="662"/>
    </location>
</feature>
<sequence>MKRAPAELYTNVMNEVTFLIESLGEKTDDKEVLEQQNQAKKKLNGVYKELQSSLEHLEKNAEWDVFTIAFYGETNAGKSTLIETLRILLSEPTKIAERKKYLSSSQAINHSENRLRKFEEGLSQINISFQIKAEQVNEKLENAVSQIRKLIAESELEHWKVDILDPLIYEKRRSSLYNFILSFFNPMYEQKEMIKAKECIVQLETEISNTKQALDQTQQELIEINEKWQKKIEVVSLNISELQEILSNEDREILKYTDGKIVGDGRSDYTQTVGEYTFSYESQKFVILDLPGIEGREEIVINEINDAIERAHVVFYISGKAAPPQNGDVKSEGTIEKIKRHLSQHTEVYFVYNKRVKNPIQLKKSLISEDEKMALKEVDDILSKVLSEQYEGHKVLSAYPALLSVGNFWKDRFCRNQEKFIEQLGSKEIILEDSRVKYFSDWLRTSLVDESKSKIFKSNYRKIAVAIGHAQENISEIQKQFNSLEKKLKLNEKYANRQFDEESNMLIQNLDNEAIKIVGNFKNRLRKKMYAEIDEEIDTDSFKAMFVKERDIAIEITRQQLEAGMKDILKEFEEAINEIVSKNERYTDELLQSFEGSAKFDFEFEPIFNIKSSGSITGTIASLVTGVMGVILSFSNPVGWIMVALAVVGMIISVGKNILGFFNHGYRSSQQKKATDENIEHMANQLSESFRDSIKDVHDPLMKGIEGVKDNLSFKIKYVNSMNLVFQEAERKLKKLSWEIDQEGMDKPYGND</sequence>
<dbReference type="EMBL" id="JAAZCD010000315">
    <property type="protein sequence ID" value="NLD33197.1"/>
    <property type="molecule type" value="Genomic_DNA"/>
</dbReference>
<evidence type="ECO:0000313" key="4">
    <source>
        <dbReference type="Proteomes" id="UP000589373"/>
    </source>
</evidence>
<name>A0A847D9L4_9LACT</name>
<dbReference type="SUPFAM" id="SSF52540">
    <property type="entry name" value="P-loop containing nucleoside triphosphate hydrolases"/>
    <property type="match status" value="1"/>
</dbReference>
<proteinExistence type="predicted"/>